<dbReference type="InterPro" id="IPR005331">
    <property type="entry name" value="Sulfotransferase"/>
</dbReference>
<dbReference type="EC" id="2.8.2.-" evidence="11"/>
<dbReference type="GeneTree" id="ENSGT00940000159100"/>
<evidence type="ECO:0000256" key="10">
    <source>
        <dbReference type="ARBA" id="ARBA00023277"/>
    </source>
</evidence>
<accession>A0A3B5KGP7</accession>
<protein>
    <recommendedName>
        <fullName evidence="11">Carbohydrate sulfotransferase</fullName>
        <ecNumber evidence="11">2.8.2.-</ecNumber>
    </recommendedName>
</protein>
<evidence type="ECO:0000256" key="7">
    <source>
        <dbReference type="ARBA" id="ARBA00023034"/>
    </source>
</evidence>
<evidence type="ECO:0000256" key="11">
    <source>
        <dbReference type="RuleBase" id="RU364020"/>
    </source>
</evidence>
<evidence type="ECO:0000256" key="4">
    <source>
        <dbReference type="ARBA" id="ARBA00022692"/>
    </source>
</evidence>
<comment type="similarity">
    <text evidence="2 11">Belongs to the sulfotransferase 2 family.</text>
</comment>
<dbReference type="OMA" id="GVCYFAF"/>
<dbReference type="InterPro" id="IPR018011">
    <property type="entry name" value="Carb_sulfotrans_8-10"/>
</dbReference>
<dbReference type="GO" id="GO:0000139">
    <property type="term" value="C:Golgi membrane"/>
    <property type="evidence" value="ECO:0007669"/>
    <property type="project" value="UniProtKB-SubCell"/>
</dbReference>
<evidence type="ECO:0000256" key="2">
    <source>
        <dbReference type="ARBA" id="ARBA00006339"/>
    </source>
</evidence>
<name>A0A3B5KGP7_TAKRU</name>
<reference evidence="13" key="3">
    <citation type="submission" date="2025-09" db="UniProtKB">
        <authorList>
            <consortium name="Ensembl"/>
        </authorList>
    </citation>
    <scope>IDENTIFICATION</scope>
</reference>
<comment type="subcellular location">
    <subcellularLocation>
        <location evidence="1 11">Golgi apparatus membrane</location>
        <topology evidence="1 11">Single-pass type II membrane protein</topology>
    </subcellularLocation>
</comment>
<keyword evidence="9 11" id="KW-0325">Glycoprotein</keyword>
<proteinExistence type="inferred from homology"/>
<keyword evidence="7 11" id="KW-0333">Golgi apparatus</keyword>
<keyword evidence="3 11" id="KW-0808">Transferase</keyword>
<dbReference type="FunCoup" id="A0A3B5KGP7">
    <property type="interactions" value="32"/>
</dbReference>
<dbReference type="PANTHER" id="PTHR12137:SF7">
    <property type="entry name" value="CARBOHYDRATE SULFOTRANSFERASE 8"/>
    <property type="match status" value="1"/>
</dbReference>
<dbReference type="Ensembl" id="ENSTRUT00000049648.2">
    <property type="protein sequence ID" value="ENSTRUP00000056876.2"/>
    <property type="gene ID" value="ENSTRUG00000020165.2"/>
</dbReference>
<evidence type="ECO:0000313" key="13">
    <source>
        <dbReference type="Ensembl" id="ENSTRUP00000056876.2"/>
    </source>
</evidence>
<evidence type="ECO:0000256" key="8">
    <source>
        <dbReference type="ARBA" id="ARBA00023136"/>
    </source>
</evidence>
<evidence type="ECO:0000256" key="6">
    <source>
        <dbReference type="ARBA" id="ARBA00022989"/>
    </source>
</evidence>
<evidence type="ECO:0000256" key="9">
    <source>
        <dbReference type="ARBA" id="ARBA00023180"/>
    </source>
</evidence>
<dbReference type="GO" id="GO:0016051">
    <property type="term" value="P:carbohydrate biosynthetic process"/>
    <property type="evidence" value="ECO:0007669"/>
    <property type="project" value="InterPro"/>
</dbReference>
<dbReference type="Proteomes" id="UP000005226">
    <property type="component" value="Chromosome 13"/>
</dbReference>
<dbReference type="GO" id="GO:0008146">
    <property type="term" value="F:sulfotransferase activity"/>
    <property type="evidence" value="ECO:0007669"/>
    <property type="project" value="InterPro"/>
</dbReference>
<evidence type="ECO:0000256" key="3">
    <source>
        <dbReference type="ARBA" id="ARBA00022679"/>
    </source>
</evidence>
<dbReference type="AlphaFoldDB" id="A0A3B5KGP7"/>
<feature type="transmembrane region" description="Helical" evidence="11">
    <location>
        <begin position="125"/>
        <end position="143"/>
    </location>
</feature>
<dbReference type="InParanoid" id="A0A3B5KGP7"/>
<feature type="compositionally biased region" description="Polar residues" evidence="12">
    <location>
        <begin position="240"/>
        <end position="249"/>
    </location>
</feature>
<keyword evidence="8 11" id="KW-0472">Membrane</keyword>
<evidence type="ECO:0000256" key="5">
    <source>
        <dbReference type="ARBA" id="ARBA00022968"/>
    </source>
</evidence>
<evidence type="ECO:0000256" key="1">
    <source>
        <dbReference type="ARBA" id="ARBA00004323"/>
    </source>
</evidence>
<keyword evidence="10 11" id="KW-0119">Carbohydrate metabolism</keyword>
<evidence type="ECO:0000313" key="14">
    <source>
        <dbReference type="Proteomes" id="UP000005226"/>
    </source>
</evidence>
<keyword evidence="5 11" id="KW-0735">Signal-anchor</keyword>
<reference evidence="13 14" key="1">
    <citation type="journal article" date="2011" name="Genome Biol. Evol.">
        <title>Integration of the genetic map and genome assembly of fugu facilitates insights into distinct features of genome evolution in teleosts and mammals.</title>
        <authorList>
            <person name="Kai W."/>
            <person name="Kikuchi K."/>
            <person name="Tohari S."/>
            <person name="Chew A.K."/>
            <person name="Tay A."/>
            <person name="Fujiwara A."/>
            <person name="Hosoya S."/>
            <person name="Suetake H."/>
            <person name="Naruse K."/>
            <person name="Brenner S."/>
            <person name="Suzuki Y."/>
            <person name="Venkatesh B."/>
        </authorList>
    </citation>
    <scope>NUCLEOTIDE SEQUENCE [LARGE SCALE GENOMIC DNA]</scope>
</reference>
<keyword evidence="4 11" id="KW-0812">Transmembrane</keyword>
<dbReference type="PANTHER" id="PTHR12137">
    <property type="entry name" value="CARBOHYDRATE SULFOTRANSFERASE"/>
    <property type="match status" value="1"/>
</dbReference>
<evidence type="ECO:0000256" key="12">
    <source>
        <dbReference type="SAM" id="MobiDB-lite"/>
    </source>
</evidence>
<dbReference type="Pfam" id="PF03567">
    <property type="entry name" value="Sulfotransfer_2"/>
    <property type="match status" value="1"/>
</dbReference>
<reference evidence="13" key="2">
    <citation type="submission" date="2025-08" db="UniProtKB">
        <authorList>
            <consortium name="Ensembl"/>
        </authorList>
    </citation>
    <scope>IDENTIFICATION</scope>
</reference>
<feature type="compositionally biased region" description="Low complexity" evidence="12">
    <location>
        <begin position="250"/>
        <end position="274"/>
    </location>
</feature>
<keyword evidence="6 11" id="KW-1133">Transmembrane helix</keyword>
<dbReference type="GO" id="GO:0030166">
    <property type="term" value="P:proteoglycan biosynthetic process"/>
    <property type="evidence" value="ECO:0007669"/>
    <property type="project" value="TreeGrafter"/>
</dbReference>
<dbReference type="STRING" id="31033.ENSTRUP00000056876"/>
<feature type="region of interest" description="Disordered" evidence="12">
    <location>
        <begin position="209"/>
        <end position="274"/>
    </location>
</feature>
<sequence>MLSRSGTTSYVCLSQRISEVASNLKAALFSAQWTRSRRQGANLHHSFPRSRGRRVLRGAETGRLIKYRKRERLSLHLLLLFLASWHSGASVRHNSISIWLNHIMLWMKWRMVSDSLRGRRRRMPCSLWFLLLFAAGGLVLFIHQRDLSDIVQQQGPGIKLGSTPRQSRETLSMLGKERGKSQKHHQKQEEALNILSSQIPPMQFPHFERKRQTATSVSREQGMDSIHVSKRQRKLLKTSPPINHTNINFSLSSSSPASSSSYSSSSSASSTSSNLASDYFSPDIMYARRKLVKEICAKYKSNISKTITPHHVKHLYVEDKYMLLYCQVPKAGCSNWKRTLMVLAGQAPNAHSIKHDTVHYGHHLKTLDSFNHQEIMHRLETYTKIMFVREPLERMVSAYRDKFENPNNYYHSLFGKPIISKYRANPSSEALKTGSGVIFKEFVQYLLDVHRPVGMDIHWEQMNQLCNPCLIDYDFIGKFENMNEESDFVLRLTGAPPNVTLPSFKDRNPTDTRTSMQLTQKYFSQVGMLEKQRVYDFYYMDYLMFNYSKPFKDLY</sequence>
<organism evidence="13 14">
    <name type="scientific">Takifugu rubripes</name>
    <name type="common">Japanese pufferfish</name>
    <name type="synonym">Fugu rubripes</name>
    <dbReference type="NCBI Taxonomy" id="31033"/>
    <lineage>
        <taxon>Eukaryota</taxon>
        <taxon>Metazoa</taxon>
        <taxon>Chordata</taxon>
        <taxon>Craniata</taxon>
        <taxon>Vertebrata</taxon>
        <taxon>Euteleostomi</taxon>
        <taxon>Actinopterygii</taxon>
        <taxon>Neopterygii</taxon>
        <taxon>Teleostei</taxon>
        <taxon>Neoteleostei</taxon>
        <taxon>Acanthomorphata</taxon>
        <taxon>Eupercaria</taxon>
        <taxon>Tetraodontiformes</taxon>
        <taxon>Tetradontoidea</taxon>
        <taxon>Tetraodontidae</taxon>
        <taxon>Takifugu</taxon>
    </lineage>
</organism>
<keyword evidence="14" id="KW-1185">Reference proteome</keyword>